<comment type="caution">
    <text evidence="2">The sequence shown here is derived from an EMBL/GenBank/DDBJ whole genome shotgun (WGS) entry which is preliminary data.</text>
</comment>
<organism evidence="2">
    <name type="scientific">marine sediment metagenome</name>
    <dbReference type="NCBI Taxonomy" id="412755"/>
    <lineage>
        <taxon>unclassified sequences</taxon>
        <taxon>metagenomes</taxon>
        <taxon>ecological metagenomes</taxon>
    </lineage>
</organism>
<feature type="transmembrane region" description="Helical" evidence="1">
    <location>
        <begin position="7"/>
        <end position="27"/>
    </location>
</feature>
<proteinExistence type="predicted"/>
<dbReference type="AlphaFoldDB" id="X1QD51"/>
<evidence type="ECO:0000313" key="2">
    <source>
        <dbReference type="EMBL" id="GAI52741.1"/>
    </source>
</evidence>
<protein>
    <submittedName>
        <fullName evidence="2">Uncharacterized protein</fullName>
    </submittedName>
</protein>
<name>X1QD51_9ZZZZ</name>
<keyword evidence="1" id="KW-0472">Membrane</keyword>
<accession>X1QD51</accession>
<dbReference type="EMBL" id="BARV01037629">
    <property type="protein sequence ID" value="GAI52741.1"/>
    <property type="molecule type" value="Genomic_DNA"/>
</dbReference>
<sequence>MIKLKGAGMVMTIMLISVCGWVAIVKFVLAPNFWIGAALSFGGGIFIGVAVVYLMRRWWFKGIEGRGRYARPSD</sequence>
<keyword evidence="1" id="KW-1133">Transmembrane helix</keyword>
<evidence type="ECO:0000256" key="1">
    <source>
        <dbReference type="SAM" id="Phobius"/>
    </source>
</evidence>
<reference evidence="2" key="1">
    <citation type="journal article" date="2014" name="Front. Microbiol.">
        <title>High frequency of phylogenetically diverse reductive dehalogenase-homologous genes in deep subseafloor sedimentary metagenomes.</title>
        <authorList>
            <person name="Kawai M."/>
            <person name="Futagami T."/>
            <person name="Toyoda A."/>
            <person name="Takaki Y."/>
            <person name="Nishi S."/>
            <person name="Hori S."/>
            <person name="Arai W."/>
            <person name="Tsubouchi T."/>
            <person name="Morono Y."/>
            <person name="Uchiyama I."/>
            <person name="Ito T."/>
            <person name="Fujiyama A."/>
            <person name="Inagaki F."/>
            <person name="Takami H."/>
        </authorList>
    </citation>
    <scope>NUCLEOTIDE SEQUENCE</scope>
    <source>
        <strain evidence="2">Expedition CK06-06</strain>
    </source>
</reference>
<keyword evidence="1" id="KW-0812">Transmembrane</keyword>
<feature type="transmembrane region" description="Helical" evidence="1">
    <location>
        <begin position="33"/>
        <end position="54"/>
    </location>
</feature>
<gene>
    <name evidence="2" type="ORF">S06H3_58171</name>
</gene>